<evidence type="ECO:0000256" key="10">
    <source>
        <dbReference type="RuleBase" id="RU362002"/>
    </source>
</evidence>
<feature type="transmembrane region" description="Helical" evidence="10">
    <location>
        <begin position="287"/>
        <end position="306"/>
    </location>
</feature>
<dbReference type="GO" id="GO:0005886">
    <property type="term" value="C:plasma membrane"/>
    <property type="evidence" value="ECO:0007669"/>
    <property type="project" value="UniProtKB-SubCell"/>
</dbReference>
<keyword evidence="3 10" id="KW-0813">Transport</keyword>
<evidence type="ECO:0000259" key="12">
    <source>
        <dbReference type="Pfam" id="PF00909"/>
    </source>
</evidence>
<dbReference type="PRINTS" id="PR00342">
    <property type="entry name" value="RHESUSRHD"/>
</dbReference>
<name>A0A9P3CXY2_ACIBA</name>
<feature type="transmembrane region" description="Helical" evidence="10">
    <location>
        <begin position="154"/>
        <end position="174"/>
    </location>
</feature>
<feature type="domain" description="Ammonium transporter AmtB-like" evidence="12">
    <location>
        <begin position="71"/>
        <end position="462"/>
    </location>
</feature>
<feature type="transmembrane region" description="Helical" evidence="10">
    <location>
        <begin position="105"/>
        <end position="134"/>
    </location>
</feature>
<dbReference type="Gene3D" id="1.10.3430.10">
    <property type="entry name" value="Ammonium transporter AmtB like domains"/>
    <property type="match status" value="1"/>
</dbReference>
<keyword evidence="11" id="KW-0732">Signal</keyword>
<keyword evidence="8 10" id="KW-0924">Ammonia transport</keyword>
<dbReference type="GO" id="GO:0008519">
    <property type="term" value="F:ammonium channel activity"/>
    <property type="evidence" value="ECO:0007669"/>
    <property type="project" value="InterPro"/>
</dbReference>
<dbReference type="EMBL" id="JEWR01000013">
    <property type="protein sequence ID" value="EXB63895.1"/>
    <property type="molecule type" value="Genomic_DNA"/>
</dbReference>
<feature type="transmembrane region" description="Helical" evidence="10">
    <location>
        <begin position="221"/>
        <end position="242"/>
    </location>
</feature>
<evidence type="ECO:0000256" key="11">
    <source>
        <dbReference type="SAM" id="SignalP"/>
    </source>
</evidence>
<evidence type="ECO:0000256" key="3">
    <source>
        <dbReference type="ARBA" id="ARBA00022448"/>
    </source>
</evidence>
<dbReference type="NCBIfam" id="TIGR00836">
    <property type="entry name" value="amt"/>
    <property type="match status" value="1"/>
</dbReference>
<evidence type="ECO:0000256" key="4">
    <source>
        <dbReference type="ARBA" id="ARBA00022475"/>
    </source>
</evidence>
<comment type="subcellular location">
    <subcellularLocation>
        <location evidence="1 10">Cell membrane</location>
        <topology evidence="1 10">Multi-pass membrane protein</topology>
    </subcellularLocation>
</comment>
<evidence type="ECO:0000256" key="7">
    <source>
        <dbReference type="ARBA" id="ARBA00023136"/>
    </source>
</evidence>
<feature type="transmembrane region" description="Helical" evidence="10">
    <location>
        <begin position="374"/>
        <end position="393"/>
    </location>
</feature>
<dbReference type="SUPFAM" id="SSF111352">
    <property type="entry name" value="Ammonium transporter"/>
    <property type="match status" value="1"/>
</dbReference>
<evidence type="ECO:0000256" key="6">
    <source>
        <dbReference type="ARBA" id="ARBA00022989"/>
    </source>
</evidence>
<evidence type="ECO:0000313" key="13">
    <source>
        <dbReference type="EMBL" id="EXB63895.1"/>
    </source>
</evidence>
<sequence>MKKMLMALSLTGALLGGTAAWAEETVTTPTSEVTATSTSEAPATIAAAPAAEETPAAPTPTAKLDTGDTSWILISIALVLLMTIPGLALFYGGMVRKKNVLSTMMFSLSAAILVSLLWVIAGYSIAFSGTGAYFGDLSKAMLNGVAFDALSGTIPESLFVIFQMTFAIITVAILSGSIADRMKYSAFMAFIAIWVLVVYAPITHWVWAADGWLFKAGALDFAGGTVVHINSGVAGLVAAYMLGKRIGLGRESMAPHNLTLTVIGASLLWVGWFGFNGGSALGAGARASMAILVTQVAAAAAAFSWLVVERMIRGKASVLGGASGAVAGLVVITPAAGFVGVGGALVMGLIGGVVCFWGITALKRLLKADDALDAFGLHAVGGIVGAILTGVFYSDEIIKAANVALAPTFAGQLWVQVEGVLATMVYSGIATFIILKVIDLIIGLRVNSDDERMGLDLSQHGERIE</sequence>
<feature type="transmembrane region" description="Helical" evidence="10">
    <location>
        <begin position="344"/>
        <end position="362"/>
    </location>
</feature>
<keyword evidence="5 10" id="KW-0812">Transmembrane</keyword>
<dbReference type="RefSeq" id="WP_031998910.1">
    <property type="nucleotide sequence ID" value="NZ_JEWR01000013.1"/>
</dbReference>
<accession>A0A9P3CXY2</accession>
<feature type="transmembrane region" description="Helical" evidence="10">
    <location>
        <begin position="413"/>
        <end position="435"/>
    </location>
</feature>
<comment type="caution">
    <text evidence="13">The sequence shown here is derived from an EMBL/GenBank/DDBJ whole genome shotgun (WGS) entry which is preliminary data.</text>
</comment>
<reference evidence="13 14" key="1">
    <citation type="submission" date="2014-02" db="EMBL/GenBank/DDBJ databases">
        <title>Comparative genomics and transcriptomics to identify genetic mechanisms underlying the emergence of carbapenem resistant Acinetobacter baumannii (CRAb).</title>
        <authorList>
            <person name="Harris A.D."/>
            <person name="Johnson K.J."/>
            <person name="George J."/>
            <person name="Shefchek K."/>
            <person name="Daugherty S.C."/>
            <person name="Parankush S."/>
            <person name="Sadzewicz L."/>
            <person name="Tallon L."/>
            <person name="Sengamalay N."/>
            <person name="Hazen T.H."/>
            <person name="Rasko D.A."/>
        </authorList>
    </citation>
    <scope>NUCLEOTIDE SEQUENCE [LARGE SCALE GENOMIC DNA]</scope>
    <source>
        <strain evidence="13 14">1462234</strain>
    </source>
</reference>
<dbReference type="InterPro" id="IPR029020">
    <property type="entry name" value="Ammonium/urea_transptr"/>
</dbReference>
<dbReference type="PANTHER" id="PTHR43029:SF10">
    <property type="entry name" value="AMMONIUM TRANSPORTER MEP2"/>
    <property type="match status" value="1"/>
</dbReference>
<proteinExistence type="inferred from homology"/>
<comment type="similarity">
    <text evidence="2 10">Belongs to the ammonia transporter channel (TC 1.A.11.2) family.</text>
</comment>
<evidence type="ECO:0000256" key="9">
    <source>
        <dbReference type="ARBA" id="ARBA00050025"/>
    </source>
</evidence>
<keyword evidence="4" id="KW-1003">Cell membrane</keyword>
<evidence type="ECO:0000256" key="1">
    <source>
        <dbReference type="ARBA" id="ARBA00004651"/>
    </source>
</evidence>
<feature type="transmembrane region" description="Helical" evidence="10">
    <location>
        <begin position="186"/>
        <end position="209"/>
    </location>
</feature>
<evidence type="ECO:0000256" key="5">
    <source>
        <dbReference type="ARBA" id="ARBA00022692"/>
    </source>
</evidence>
<dbReference type="InterPro" id="IPR001905">
    <property type="entry name" value="Ammonium_transpt"/>
</dbReference>
<feature type="transmembrane region" description="Helical" evidence="10">
    <location>
        <begin position="71"/>
        <end position="93"/>
    </location>
</feature>
<feature type="chain" id="PRO_5040375102" description="Ammonium transporter" evidence="11">
    <location>
        <begin position="23"/>
        <end position="465"/>
    </location>
</feature>
<evidence type="ECO:0000256" key="8">
    <source>
        <dbReference type="ARBA" id="ARBA00023177"/>
    </source>
</evidence>
<evidence type="ECO:0000313" key="14">
    <source>
        <dbReference type="Proteomes" id="UP000020865"/>
    </source>
</evidence>
<keyword evidence="7 10" id="KW-0472">Membrane</keyword>
<dbReference type="InterPro" id="IPR002229">
    <property type="entry name" value="RhesusRHD"/>
</dbReference>
<dbReference type="InterPro" id="IPR018047">
    <property type="entry name" value="Ammonium_transpt_CS"/>
</dbReference>
<keyword evidence="6 10" id="KW-1133">Transmembrane helix</keyword>
<feature type="signal peptide" evidence="11">
    <location>
        <begin position="1"/>
        <end position="22"/>
    </location>
</feature>
<dbReference type="PROSITE" id="PS01219">
    <property type="entry name" value="AMMONIUM_TRANSP"/>
    <property type="match status" value="1"/>
</dbReference>
<protein>
    <recommendedName>
        <fullName evidence="9 10">Ammonium transporter</fullName>
    </recommendedName>
</protein>
<dbReference type="InterPro" id="IPR024041">
    <property type="entry name" value="NH4_transpt_AmtB-like_dom"/>
</dbReference>
<dbReference type="PANTHER" id="PTHR43029">
    <property type="entry name" value="AMMONIUM TRANSPORTER MEP2"/>
    <property type="match status" value="1"/>
</dbReference>
<dbReference type="Pfam" id="PF00909">
    <property type="entry name" value="Ammonium_transp"/>
    <property type="match status" value="1"/>
</dbReference>
<feature type="transmembrane region" description="Helical" evidence="10">
    <location>
        <begin position="254"/>
        <end position="275"/>
    </location>
</feature>
<evidence type="ECO:0000256" key="2">
    <source>
        <dbReference type="ARBA" id="ARBA00005887"/>
    </source>
</evidence>
<dbReference type="FunFam" id="1.10.3430.10:FF:000007">
    <property type="entry name" value="Ammonium transporter"/>
    <property type="match status" value="1"/>
</dbReference>
<dbReference type="AlphaFoldDB" id="A0A9P3CXY2"/>
<dbReference type="Proteomes" id="UP000020865">
    <property type="component" value="Unassembled WGS sequence"/>
</dbReference>
<gene>
    <name evidence="13" type="primary">amt</name>
    <name evidence="13" type="ORF">J545_1526</name>
</gene>
<feature type="transmembrane region" description="Helical" evidence="10">
    <location>
        <begin position="318"/>
        <end position="338"/>
    </location>
</feature>
<organism evidence="13 14">
    <name type="scientific">Acinetobacter baumannii 1462234</name>
    <dbReference type="NCBI Taxonomy" id="1310646"/>
    <lineage>
        <taxon>Bacteria</taxon>
        <taxon>Pseudomonadati</taxon>
        <taxon>Pseudomonadota</taxon>
        <taxon>Gammaproteobacteria</taxon>
        <taxon>Moraxellales</taxon>
        <taxon>Moraxellaceae</taxon>
        <taxon>Acinetobacter</taxon>
        <taxon>Acinetobacter calcoaceticus/baumannii complex</taxon>
    </lineage>
</organism>